<dbReference type="PROSITE" id="PS50987">
    <property type="entry name" value="HTH_ARSR_2"/>
    <property type="match status" value="1"/>
</dbReference>
<dbReference type="NCBIfam" id="NF033788">
    <property type="entry name" value="HTH_metalloreg"/>
    <property type="match status" value="1"/>
</dbReference>
<dbReference type="InterPro" id="IPR036390">
    <property type="entry name" value="WH_DNA-bd_sf"/>
</dbReference>
<dbReference type="PANTHER" id="PTHR43132:SF2">
    <property type="entry name" value="ARSENICAL RESISTANCE OPERON REPRESSOR ARSR-RELATED"/>
    <property type="match status" value="1"/>
</dbReference>
<dbReference type="Gene3D" id="1.10.10.10">
    <property type="entry name" value="Winged helix-like DNA-binding domain superfamily/Winged helix DNA-binding domain"/>
    <property type="match status" value="1"/>
</dbReference>
<dbReference type="OrthoDB" id="3268605at2"/>
<reference evidence="5 6" key="1">
    <citation type="submission" date="2016-11" db="EMBL/GenBank/DDBJ databases">
        <authorList>
            <person name="Jaros S."/>
            <person name="Januszkiewicz K."/>
            <person name="Wedrychowicz H."/>
        </authorList>
    </citation>
    <scope>NUCLEOTIDE SEQUENCE [LARGE SCALE GENOMIC DNA]</scope>
    <source>
        <strain evidence="5 6">DSM 12906</strain>
    </source>
</reference>
<dbReference type="InterPro" id="IPR001845">
    <property type="entry name" value="HTH_ArsR_DNA-bd_dom"/>
</dbReference>
<proteinExistence type="predicted"/>
<dbReference type="SUPFAM" id="SSF46785">
    <property type="entry name" value="Winged helix' DNA-binding domain"/>
    <property type="match status" value="1"/>
</dbReference>
<dbReference type="Proteomes" id="UP000184512">
    <property type="component" value="Unassembled WGS sequence"/>
</dbReference>
<evidence type="ECO:0000259" key="4">
    <source>
        <dbReference type="PROSITE" id="PS50987"/>
    </source>
</evidence>
<gene>
    <name evidence="5" type="ORF">SAMN02745244_00482</name>
</gene>
<keyword evidence="3" id="KW-0804">Transcription</keyword>
<dbReference type="CDD" id="cd00090">
    <property type="entry name" value="HTH_ARSR"/>
    <property type="match status" value="1"/>
</dbReference>
<dbReference type="AlphaFoldDB" id="A0A1M6BMF9"/>
<dbReference type="EMBL" id="FQZG01000007">
    <property type="protein sequence ID" value="SHI49847.1"/>
    <property type="molecule type" value="Genomic_DNA"/>
</dbReference>
<protein>
    <submittedName>
        <fullName evidence="5">DNA-binding transcriptional regulator, ArsR family</fullName>
    </submittedName>
</protein>
<name>A0A1M6BMF9_9ACTN</name>
<sequence length="105" mass="11139">MSGSLFLAETQAFLKALASETRQQIMQEFATGAALTVGEIAERCGIGQSTASEQLTILRQGGLVTSTRTGKQVRYRADPSRISDQLEVLGDFLARCCPPTGAGDS</sequence>
<feature type="domain" description="HTH arsR-type" evidence="4">
    <location>
        <begin position="2"/>
        <end position="97"/>
    </location>
</feature>
<evidence type="ECO:0000313" key="5">
    <source>
        <dbReference type="EMBL" id="SHI49847.1"/>
    </source>
</evidence>
<evidence type="ECO:0000256" key="2">
    <source>
        <dbReference type="ARBA" id="ARBA00023125"/>
    </source>
</evidence>
<dbReference type="InterPro" id="IPR011991">
    <property type="entry name" value="ArsR-like_HTH"/>
</dbReference>
<dbReference type="PRINTS" id="PR00778">
    <property type="entry name" value="HTHARSR"/>
</dbReference>
<evidence type="ECO:0000313" key="6">
    <source>
        <dbReference type="Proteomes" id="UP000184512"/>
    </source>
</evidence>
<dbReference type="GO" id="GO:0003677">
    <property type="term" value="F:DNA binding"/>
    <property type="evidence" value="ECO:0007669"/>
    <property type="project" value="UniProtKB-KW"/>
</dbReference>
<keyword evidence="2 5" id="KW-0238">DNA-binding</keyword>
<dbReference type="GO" id="GO:0003700">
    <property type="term" value="F:DNA-binding transcription factor activity"/>
    <property type="evidence" value="ECO:0007669"/>
    <property type="project" value="InterPro"/>
</dbReference>
<organism evidence="5 6">
    <name type="scientific">Tessaracoccus bendigoensis DSM 12906</name>
    <dbReference type="NCBI Taxonomy" id="1123357"/>
    <lineage>
        <taxon>Bacteria</taxon>
        <taxon>Bacillati</taxon>
        <taxon>Actinomycetota</taxon>
        <taxon>Actinomycetes</taxon>
        <taxon>Propionibacteriales</taxon>
        <taxon>Propionibacteriaceae</taxon>
        <taxon>Tessaracoccus</taxon>
    </lineage>
</organism>
<dbReference type="PANTHER" id="PTHR43132">
    <property type="entry name" value="ARSENICAL RESISTANCE OPERON REPRESSOR ARSR-RELATED"/>
    <property type="match status" value="1"/>
</dbReference>
<keyword evidence="1" id="KW-0805">Transcription regulation</keyword>
<evidence type="ECO:0000256" key="3">
    <source>
        <dbReference type="ARBA" id="ARBA00023163"/>
    </source>
</evidence>
<dbReference type="RefSeq" id="WP_073185963.1">
    <property type="nucleotide sequence ID" value="NZ_FQZG01000007.1"/>
</dbReference>
<keyword evidence="6" id="KW-1185">Reference proteome</keyword>
<dbReference type="InterPro" id="IPR051011">
    <property type="entry name" value="Metal_resp_trans_reg"/>
</dbReference>
<dbReference type="Pfam" id="PF12840">
    <property type="entry name" value="HTH_20"/>
    <property type="match status" value="1"/>
</dbReference>
<dbReference type="SMART" id="SM00418">
    <property type="entry name" value="HTH_ARSR"/>
    <property type="match status" value="1"/>
</dbReference>
<evidence type="ECO:0000256" key="1">
    <source>
        <dbReference type="ARBA" id="ARBA00023015"/>
    </source>
</evidence>
<dbReference type="STRING" id="1123357.SAMN02745244_00482"/>
<dbReference type="InterPro" id="IPR036388">
    <property type="entry name" value="WH-like_DNA-bd_sf"/>
</dbReference>
<accession>A0A1M6BMF9</accession>